<evidence type="ECO:0000313" key="2">
    <source>
        <dbReference type="EMBL" id="TEA07353.1"/>
    </source>
</evidence>
<dbReference type="AlphaFoldDB" id="A0A4R8SC07"/>
<reference evidence="3 4" key="1">
    <citation type="journal article" date="2019" name="Sci. Rep.">
        <title>Extended insight into the Mycobacterium chelonae-abscessus complex through whole genome sequencing of Mycobacterium salmoniphilum outbreak and Mycobacterium salmoniphilum-like strains.</title>
        <authorList>
            <person name="Behra P.R.K."/>
            <person name="Das S."/>
            <person name="Pettersson B.M.F."/>
            <person name="Shirreff L."/>
            <person name="DuCote T."/>
            <person name="Jacobsson K.G."/>
            <person name="Ennis D.G."/>
            <person name="Kirsebom L.A."/>
        </authorList>
    </citation>
    <scope>NUCLEOTIDE SEQUENCE [LARGE SCALE GENOMIC DNA]</scope>
    <source>
        <strain evidence="2 3">CCUG 60883</strain>
        <strain evidence="1 4">CCUG 60885</strain>
    </source>
</reference>
<sequence length="225" mass="25190">MSVADSFYLPKSEQLKLRDELASIPRMIGELSITLTRQARVQRPGLSMSRRPKPESQVPIHLGAHNAADKLHNCLGTWVRLVCEQRAILWDKGNDIITLAKWLRINMTALALTEGGEEAYDDIKAAIDECWREIDIPADDDIVIDRGRVHEANRVIVTAGQVEKLANKMGAIGKGLNKKRVETLAARRKNPLRPCAVDGETKFFRLGDVLDAHHRKESDQDKKAG</sequence>
<comment type="caution">
    <text evidence="1">The sequence shown here is derived from an EMBL/GenBank/DDBJ whole genome shotgun (WGS) entry which is preliminary data.</text>
</comment>
<evidence type="ECO:0000313" key="3">
    <source>
        <dbReference type="Proteomes" id="UP000294844"/>
    </source>
</evidence>
<dbReference type="EMBL" id="PECM01000005">
    <property type="protein sequence ID" value="TEA07353.1"/>
    <property type="molecule type" value="Genomic_DNA"/>
</dbReference>
<dbReference type="Proteomes" id="UP000294844">
    <property type="component" value="Unassembled WGS sequence"/>
</dbReference>
<evidence type="ECO:0000313" key="1">
    <source>
        <dbReference type="EMBL" id="TDZ92123.1"/>
    </source>
</evidence>
<organism evidence="1 4">
    <name type="scientific">Mycobacteroides salmoniphilum</name>
    <dbReference type="NCBI Taxonomy" id="404941"/>
    <lineage>
        <taxon>Bacteria</taxon>
        <taxon>Bacillati</taxon>
        <taxon>Actinomycetota</taxon>
        <taxon>Actinomycetes</taxon>
        <taxon>Mycobacteriales</taxon>
        <taxon>Mycobacteriaceae</taxon>
        <taxon>Mycobacteroides</taxon>
    </lineage>
</organism>
<proteinExistence type="predicted"/>
<name>A0A4R8SC07_9MYCO</name>
<protein>
    <submittedName>
        <fullName evidence="1">Uncharacterized protein</fullName>
    </submittedName>
</protein>
<dbReference type="RefSeq" id="WP_134148773.1">
    <property type="nucleotide sequence ID" value="NZ_PECK01000008.1"/>
</dbReference>
<dbReference type="EMBL" id="PECK01000008">
    <property type="protein sequence ID" value="TDZ92123.1"/>
    <property type="molecule type" value="Genomic_DNA"/>
</dbReference>
<dbReference type="Proteomes" id="UP000295685">
    <property type="component" value="Unassembled WGS sequence"/>
</dbReference>
<accession>A0A4R8SC07</accession>
<evidence type="ECO:0000313" key="4">
    <source>
        <dbReference type="Proteomes" id="UP000295685"/>
    </source>
</evidence>
<gene>
    <name evidence="2" type="ORF">CCUG60883_01386</name>
    <name evidence="1" type="ORF">CCUG60885_04237</name>
</gene>
<dbReference type="OrthoDB" id="4541523at2"/>
<keyword evidence="3" id="KW-1185">Reference proteome</keyword>